<dbReference type="AlphaFoldDB" id="A0AAD4G8V2"/>
<feature type="region of interest" description="Disordered" evidence="1">
    <location>
        <begin position="67"/>
        <end position="160"/>
    </location>
</feature>
<reference evidence="2" key="1">
    <citation type="submission" date="2019-10" db="EMBL/GenBank/DDBJ databases">
        <authorList>
            <consortium name="DOE Joint Genome Institute"/>
            <person name="Kuo A."/>
            <person name="Miyauchi S."/>
            <person name="Kiss E."/>
            <person name="Drula E."/>
            <person name="Kohler A."/>
            <person name="Sanchez-Garcia M."/>
            <person name="Andreopoulos B."/>
            <person name="Barry K.W."/>
            <person name="Bonito G."/>
            <person name="Buee M."/>
            <person name="Carver A."/>
            <person name="Chen C."/>
            <person name="Cichocki N."/>
            <person name="Clum A."/>
            <person name="Culley D."/>
            <person name="Crous P.W."/>
            <person name="Fauchery L."/>
            <person name="Girlanda M."/>
            <person name="Hayes R."/>
            <person name="Keri Z."/>
            <person name="LaButti K."/>
            <person name="Lipzen A."/>
            <person name="Lombard V."/>
            <person name="Magnuson J."/>
            <person name="Maillard F."/>
            <person name="Morin E."/>
            <person name="Murat C."/>
            <person name="Nolan M."/>
            <person name="Ohm R."/>
            <person name="Pangilinan J."/>
            <person name="Pereira M."/>
            <person name="Perotto S."/>
            <person name="Peter M."/>
            <person name="Riley R."/>
            <person name="Sitrit Y."/>
            <person name="Stielow B."/>
            <person name="Szollosi G."/>
            <person name="Zifcakova L."/>
            <person name="Stursova M."/>
            <person name="Spatafora J.W."/>
            <person name="Tedersoo L."/>
            <person name="Vaario L.-M."/>
            <person name="Yamada A."/>
            <person name="Yan M."/>
            <person name="Wang P."/>
            <person name="Xu J."/>
            <person name="Bruns T."/>
            <person name="Baldrian P."/>
            <person name="Vilgalys R."/>
            <person name="Henrissat B."/>
            <person name="Grigoriev I.V."/>
            <person name="Hibbett D."/>
            <person name="Nagy L.G."/>
            <person name="Martin F.M."/>
        </authorList>
    </citation>
    <scope>NUCLEOTIDE SEQUENCE</scope>
    <source>
        <strain evidence="2">BED1</strain>
    </source>
</reference>
<proteinExistence type="predicted"/>
<dbReference type="Proteomes" id="UP001194468">
    <property type="component" value="Unassembled WGS sequence"/>
</dbReference>
<feature type="region of interest" description="Disordered" evidence="1">
    <location>
        <begin position="1"/>
        <end position="51"/>
    </location>
</feature>
<sequence length="289" mass="30931">MSSRRTRAKNATTHPGAIVLAAQGKRRTKAEKQADDNHAAAERAAAEQAEQERVVTIAKMVMELRAKEQNAAAPGPEVPEKASGAKRTKSRPNSIAMSGNGAAVEQGSKDQTPSDTQVAATSAKPKRAPKPSLKAMIGEASKTITDSTDSGSADKPGNMSQYLKKQTLSGTIKDWASVVREKTLPKGPSPPAKANPIIKGSMISALSSQFTKVNSVPATTTTQYSEMDAGITTKFGGFDLSSEDGDYEEQSMKHPKHREGKLSDNIVQIMEILNCHVIRDCSPRSRKRC</sequence>
<gene>
    <name evidence="2" type="ORF">L210DRAFT_3508032</name>
</gene>
<organism evidence="2 3">
    <name type="scientific">Boletus edulis BED1</name>
    <dbReference type="NCBI Taxonomy" id="1328754"/>
    <lineage>
        <taxon>Eukaryota</taxon>
        <taxon>Fungi</taxon>
        <taxon>Dikarya</taxon>
        <taxon>Basidiomycota</taxon>
        <taxon>Agaricomycotina</taxon>
        <taxon>Agaricomycetes</taxon>
        <taxon>Agaricomycetidae</taxon>
        <taxon>Boletales</taxon>
        <taxon>Boletineae</taxon>
        <taxon>Boletaceae</taxon>
        <taxon>Boletoideae</taxon>
        <taxon>Boletus</taxon>
    </lineage>
</organism>
<feature type="compositionally biased region" description="Polar residues" evidence="1">
    <location>
        <begin position="109"/>
        <end position="120"/>
    </location>
</feature>
<evidence type="ECO:0000313" key="2">
    <source>
        <dbReference type="EMBL" id="KAF8431064.1"/>
    </source>
</evidence>
<feature type="compositionally biased region" description="Polar residues" evidence="1">
    <location>
        <begin position="142"/>
        <end position="151"/>
    </location>
</feature>
<feature type="compositionally biased region" description="Basic and acidic residues" evidence="1">
    <location>
        <begin position="30"/>
        <end position="51"/>
    </location>
</feature>
<evidence type="ECO:0000313" key="3">
    <source>
        <dbReference type="Proteomes" id="UP001194468"/>
    </source>
</evidence>
<comment type="caution">
    <text evidence="2">The sequence shown here is derived from an EMBL/GenBank/DDBJ whole genome shotgun (WGS) entry which is preliminary data.</text>
</comment>
<reference evidence="2" key="2">
    <citation type="journal article" date="2020" name="Nat. Commun.">
        <title>Large-scale genome sequencing of mycorrhizal fungi provides insights into the early evolution of symbiotic traits.</title>
        <authorList>
            <person name="Miyauchi S."/>
            <person name="Kiss E."/>
            <person name="Kuo A."/>
            <person name="Drula E."/>
            <person name="Kohler A."/>
            <person name="Sanchez-Garcia M."/>
            <person name="Morin E."/>
            <person name="Andreopoulos B."/>
            <person name="Barry K.W."/>
            <person name="Bonito G."/>
            <person name="Buee M."/>
            <person name="Carver A."/>
            <person name="Chen C."/>
            <person name="Cichocki N."/>
            <person name="Clum A."/>
            <person name="Culley D."/>
            <person name="Crous P.W."/>
            <person name="Fauchery L."/>
            <person name="Girlanda M."/>
            <person name="Hayes R.D."/>
            <person name="Keri Z."/>
            <person name="LaButti K."/>
            <person name="Lipzen A."/>
            <person name="Lombard V."/>
            <person name="Magnuson J."/>
            <person name="Maillard F."/>
            <person name="Murat C."/>
            <person name="Nolan M."/>
            <person name="Ohm R.A."/>
            <person name="Pangilinan J."/>
            <person name="Pereira M.F."/>
            <person name="Perotto S."/>
            <person name="Peter M."/>
            <person name="Pfister S."/>
            <person name="Riley R."/>
            <person name="Sitrit Y."/>
            <person name="Stielow J.B."/>
            <person name="Szollosi G."/>
            <person name="Zifcakova L."/>
            <person name="Stursova M."/>
            <person name="Spatafora J.W."/>
            <person name="Tedersoo L."/>
            <person name="Vaario L.M."/>
            <person name="Yamada A."/>
            <person name="Yan M."/>
            <person name="Wang P."/>
            <person name="Xu J."/>
            <person name="Bruns T."/>
            <person name="Baldrian P."/>
            <person name="Vilgalys R."/>
            <person name="Dunand C."/>
            <person name="Henrissat B."/>
            <person name="Grigoriev I.V."/>
            <person name="Hibbett D."/>
            <person name="Nagy L.G."/>
            <person name="Martin F.M."/>
        </authorList>
    </citation>
    <scope>NUCLEOTIDE SEQUENCE</scope>
    <source>
        <strain evidence="2">BED1</strain>
    </source>
</reference>
<name>A0AAD4G8V2_BOLED</name>
<evidence type="ECO:0000256" key="1">
    <source>
        <dbReference type="SAM" id="MobiDB-lite"/>
    </source>
</evidence>
<keyword evidence="3" id="KW-1185">Reference proteome</keyword>
<protein>
    <submittedName>
        <fullName evidence="2">Uncharacterized protein</fullName>
    </submittedName>
</protein>
<accession>A0AAD4G8V2</accession>
<dbReference type="EMBL" id="WHUW01000053">
    <property type="protein sequence ID" value="KAF8431064.1"/>
    <property type="molecule type" value="Genomic_DNA"/>
</dbReference>